<evidence type="ECO:0000313" key="1">
    <source>
        <dbReference type="EMBL" id="GFY73677.1"/>
    </source>
</evidence>
<keyword evidence="2" id="KW-1185">Reference proteome</keyword>
<evidence type="ECO:0000313" key="2">
    <source>
        <dbReference type="Proteomes" id="UP000886998"/>
    </source>
</evidence>
<dbReference type="AlphaFoldDB" id="A0A8X6YKJ8"/>
<dbReference type="EMBL" id="BMAV01020272">
    <property type="protein sequence ID" value="GFY73677.1"/>
    <property type="molecule type" value="Genomic_DNA"/>
</dbReference>
<dbReference type="PANTHER" id="PTHR47331">
    <property type="entry name" value="PHD-TYPE DOMAIN-CONTAINING PROTEIN"/>
    <property type="match status" value="1"/>
</dbReference>
<name>A0A8X6YKJ8_9ARAC</name>
<reference evidence="1" key="1">
    <citation type="submission" date="2020-08" db="EMBL/GenBank/DDBJ databases">
        <title>Multicomponent nature underlies the extraordinary mechanical properties of spider dragline silk.</title>
        <authorList>
            <person name="Kono N."/>
            <person name="Nakamura H."/>
            <person name="Mori M."/>
            <person name="Yoshida Y."/>
            <person name="Ohtoshi R."/>
            <person name="Malay A.D."/>
            <person name="Moran D.A.P."/>
            <person name="Tomita M."/>
            <person name="Numata K."/>
            <person name="Arakawa K."/>
        </authorList>
    </citation>
    <scope>NUCLEOTIDE SEQUENCE</scope>
</reference>
<proteinExistence type="predicted"/>
<comment type="caution">
    <text evidence="1">The sequence shown here is derived from an EMBL/GenBank/DDBJ whole genome shotgun (WGS) entry which is preliminary data.</text>
</comment>
<protein>
    <submittedName>
        <fullName evidence="1">Uncharacterized protein</fullName>
    </submittedName>
</protein>
<gene>
    <name evidence="1" type="primary">AVEN_187976_1</name>
    <name evidence="1" type="ORF">TNIN_429181</name>
</gene>
<dbReference type="PANTHER" id="PTHR47331:SF2">
    <property type="match status" value="1"/>
</dbReference>
<dbReference type="OrthoDB" id="5984724at2759"/>
<accession>A0A8X6YKJ8</accession>
<dbReference type="Proteomes" id="UP000886998">
    <property type="component" value="Unassembled WGS sequence"/>
</dbReference>
<sequence>MILIKKDRIKTPLTAEEAEEIWIKKVEAENFGIEINRLKENKSLPKDSKILELNPFLNERGITRISERLHQSTLSYHEKHPILIPTKIRFTELLVKDAHEKVLHRCCRYFDSSS</sequence>
<organism evidence="1 2">
    <name type="scientific">Trichonephila inaurata madagascariensis</name>
    <dbReference type="NCBI Taxonomy" id="2747483"/>
    <lineage>
        <taxon>Eukaryota</taxon>
        <taxon>Metazoa</taxon>
        <taxon>Ecdysozoa</taxon>
        <taxon>Arthropoda</taxon>
        <taxon>Chelicerata</taxon>
        <taxon>Arachnida</taxon>
        <taxon>Araneae</taxon>
        <taxon>Araneomorphae</taxon>
        <taxon>Entelegynae</taxon>
        <taxon>Araneoidea</taxon>
        <taxon>Nephilidae</taxon>
        <taxon>Trichonephila</taxon>
        <taxon>Trichonephila inaurata</taxon>
    </lineage>
</organism>